<evidence type="ECO:0000313" key="4">
    <source>
        <dbReference type="Proteomes" id="UP000095765"/>
    </source>
</evidence>
<dbReference type="Pfam" id="PF20187">
    <property type="entry name" value="DUF6550"/>
    <property type="match status" value="1"/>
</dbReference>
<dbReference type="RefSeq" id="WP_006874008.1">
    <property type="nucleotide sequence ID" value="NZ_CABIWA010000008.1"/>
</dbReference>
<gene>
    <name evidence="3" type="ORF">DXC40_11250</name>
    <name evidence="2" type="ORF">ERS852551_01664</name>
</gene>
<evidence type="ECO:0000313" key="3">
    <source>
        <dbReference type="EMBL" id="RGE67367.1"/>
    </source>
</evidence>
<organism evidence="2 4">
    <name type="scientific">Anaerotruncus colihominis</name>
    <dbReference type="NCBI Taxonomy" id="169435"/>
    <lineage>
        <taxon>Bacteria</taxon>
        <taxon>Bacillati</taxon>
        <taxon>Bacillota</taxon>
        <taxon>Clostridia</taxon>
        <taxon>Eubacteriales</taxon>
        <taxon>Oscillospiraceae</taxon>
        <taxon>Anaerotruncus</taxon>
    </lineage>
</organism>
<dbReference type="InterPro" id="IPR046680">
    <property type="entry name" value="DUF6550"/>
</dbReference>
<dbReference type="Proteomes" id="UP000260828">
    <property type="component" value="Unassembled WGS sequence"/>
</dbReference>
<accession>A0A174QJS2</accession>
<dbReference type="GeneID" id="72462783"/>
<name>A0A174QJS2_9FIRM</name>
<reference evidence="3 5" key="2">
    <citation type="submission" date="2018-08" db="EMBL/GenBank/DDBJ databases">
        <title>A genome reference for cultivated species of the human gut microbiota.</title>
        <authorList>
            <person name="Zou Y."/>
            <person name="Xue W."/>
            <person name="Luo G."/>
        </authorList>
    </citation>
    <scope>NUCLEOTIDE SEQUENCE [LARGE SCALE GENOMIC DNA]</scope>
    <source>
        <strain evidence="3 5">TF05-12AC</strain>
    </source>
</reference>
<sequence length="185" mass="19085">MTENTKKWLTVAGCLVVCAILVAVIASSFSKDKVTDDLLPPSSSQQGDVVVDPDSSTPPPAESGDDQKPGDNVTVNPETPDASTNTDDGNGADFTGTEQTIQPDPVKPEYTEDELKDPTKTPDGTPVEGTPEPQDHNNVTPPPEQPSTNTSGGLPGFDNVPNAGANQGGSIDSDGDINTQVGIMG</sequence>
<dbReference type="OrthoDB" id="2666372at2"/>
<dbReference type="EMBL" id="QVME01000005">
    <property type="protein sequence ID" value="RGE67367.1"/>
    <property type="molecule type" value="Genomic_DNA"/>
</dbReference>
<dbReference type="EMBL" id="CZBE01000010">
    <property type="protein sequence ID" value="CUP70429.1"/>
    <property type="molecule type" value="Genomic_DNA"/>
</dbReference>
<proteinExistence type="predicted"/>
<evidence type="ECO:0000256" key="1">
    <source>
        <dbReference type="SAM" id="MobiDB-lite"/>
    </source>
</evidence>
<feature type="compositionally biased region" description="Polar residues" evidence="1">
    <location>
        <begin position="73"/>
        <end position="88"/>
    </location>
</feature>
<dbReference type="Proteomes" id="UP000095765">
    <property type="component" value="Unassembled WGS sequence"/>
</dbReference>
<evidence type="ECO:0000313" key="5">
    <source>
        <dbReference type="Proteomes" id="UP000260828"/>
    </source>
</evidence>
<feature type="compositionally biased region" description="Polar residues" evidence="1">
    <location>
        <begin position="164"/>
        <end position="185"/>
    </location>
</feature>
<reference evidence="2 4" key="1">
    <citation type="submission" date="2015-09" db="EMBL/GenBank/DDBJ databases">
        <authorList>
            <consortium name="Pathogen Informatics"/>
        </authorList>
    </citation>
    <scope>NUCLEOTIDE SEQUENCE [LARGE SCALE GENOMIC DNA]</scope>
    <source>
        <strain evidence="2 4">2789STDY5834939</strain>
    </source>
</reference>
<protein>
    <submittedName>
        <fullName evidence="2">Uncharacterized protein</fullName>
    </submittedName>
</protein>
<evidence type="ECO:0000313" key="2">
    <source>
        <dbReference type="EMBL" id="CUP70429.1"/>
    </source>
</evidence>
<feature type="region of interest" description="Disordered" evidence="1">
    <location>
        <begin position="31"/>
        <end position="185"/>
    </location>
</feature>
<dbReference type="AlphaFoldDB" id="A0A174QJS2"/>